<accession>A0A251R4Y3</accession>
<evidence type="ECO:0000313" key="3">
    <source>
        <dbReference type="Proteomes" id="UP000006882"/>
    </source>
</evidence>
<dbReference type="STRING" id="3760.A0A251R4Y3"/>
<name>A0A251R4Y3_PRUPE</name>
<evidence type="ECO:0000313" key="2">
    <source>
        <dbReference type="EMBL" id="ONI31088.1"/>
    </source>
</evidence>
<evidence type="ECO:0000256" key="1">
    <source>
        <dbReference type="SAM" id="MobiDB-lite"/>
    </source>
</evidence>
<feature type="compositionally biased region" description="Acidic residues" evidence="1">
    <location>
        <begin position="45"/>
        <end position="63"/>
    </location>
</feature>
<dbReference type="AlphaFoldDB" id="A0A251R4Y3"/>
<dbReference type="Gramene" id="ONI31088">
    <property type="protein sequence ID" value="ONI31088"/>
    <property type="gene ID" value="PRUPE_1G291400"/>
</dbReference>
<protein>
    <submittedName>
        <fullName evidence="2">Uncharacterized protein</fullName>
    </submittedName>
</protein>
<gene>
    <name evidence="2" type="ORF">PRUPE_1G291400</name>
</gene>
<keyword evidence="3" id="KW-1185">Reference proteome</keyword>
<sequence length="76" mass="7995">MDVLVGPAFFIGDGRGRLFVKQNVEALPRSEEASSDSSSLIGAPDDSEEDDSKGDDGDGDEEEVQSKFNGAGPCFP</sequence>
<dbReference type="EMBL" id="CM007651">
    <property type="protein sequence ID" value="ONI31088.1"/>
    <property type="molecule type" value="Genomic_DNA"/>
</dbReference>
<organism evidence="2 3">
    <name type="scientific">Prunus persica</name>
    <name type="common">Peach</name>
    <name type="synonym">Amygdalus persica</name>
    <dbReference type="NCBI Taxonomy" id="3760"/>
    <lineage>
        <taxon>Eukaryota</taxon>
        <taxon>Viridiplantae</taxon>
        <taxon>Streptophyta</taxon>
        <taxon>Embryophyta</taxon>
        <taxon>Tracheophyta</taxon>
        <taxon>Spermatophyta</taxon>
        <taxon>Magnoliopsida</taxon>
        <taxon>eudicotyledons</taxon>
        <taxon>Gunneridae</taxon>
        <taxon>Pentapetalae</taxon>
        <taxon>rosids</taxon>
        <taxon>fabids</taxon>
        <taxon>Rosales</taxon>
        <taxon>Rosaceae</taxon>
        <taxon>Amygdaloideae</taxon>
        <taxon>Amygdaleae</taxon>
        <taxon>Prunus</taxon>
    </lineage>
</organism>
<proteinExistence type="predicted"/>
<reference evidence="2 3" key="1">
    <citation type="journal article" date="2013" name="Nat. Genet.">
        <title>The high-quality draft genome of peach (Prunus persica) identifies unique patterns of genetic diversity, domestication and genome evolution.</title>
        <authorList>
            <consortium name="International Peach Genome Initiative"/>
            <person name="Verde I."/>
            <person name="Abbott A.G."/>
            <person name="Scalabrin S."/>
            <person name="Jung S."/>
            <person name="Shu S."/>
            <person name="Marroni F."/>
            <person name="Zhebentyayeva T."/>
            <person name="Dettori M.T."/>
            <person name="Grimwood J."/>
            <person name="Cattonaro F."/>
            <person name="Zuccolo A."/>
            <person name="Rossini L."/>
            <person name="Jenkins J."/>
            <person name="Vendramin E."/>
            <person name="Meisel L.A."/>
            <person name="Decroocq V."/>
            <person name="Sosinski B."/>
            <person name="Prochnik S."/>
            <person name="Mitros T."/>
            <person name="Policriti A."/>
            <person name="Cipriani G."/>
            <person name="Dondini L."/>
            <person name="Ficklin S."/>
            <person name="Goodstein D.M."/>
            <person name="Xuan P."/>
            <person name="Del Fabbro C."/>
            <person name="Aramini V."/>
            <person name="Copetti D."/>
            <person name="Gonzalez S."/>
            <person name="Horner D.S."/>
            <person name="Falchi R."/>
            <person name="Lucas S."/>
            <person name="Mica E."/>
            <person name="Maldonado J."/>
            <person name="Lazzari B."/>
            <person name="Bielenberg D."/>
            <person name="Pirona R."/>
            <person name="Miculan M."/>
            <person name="Barakat A."/>
            <person name="Testolin R."/>
            <person name="Stella A."/>
            <person name="Tartarini S."/>
            <person name="Tonutti P."/>
            <person name="Arus P."/>
            <person name="Orellana A."/>
            <person name="Wells C."/>
            <person name="Main D."/>
            <person name="Vizzotto G."/>
            <person name="Silva H."/>
            <person name="Salamini F."/>
            <person name="Schmutz J."/>
            <person name="Morgante M."/>
            <person name="Rokhsar D.S."/>
        </authorList>
    </citation>
    <scope>NUCLEOTIDE SEQUENCE [LARGE SCALE GENOMIC DNA]</scope>
    <source>
        <strain evidence="3">cv. Nemared</strain>
    </source>
</reference>
<dbReference type="Proteomes" id="UP000006882">
    <property type="component" value="Chromosome G1"/>
</dbReference>
<feature type="region of interest" description="Disordered" evidence="1">
    <location>
        <begin position="27"/>
        <end position="76"/>
    </location>
</feature>